<feature type="region of interest" description="Disordered" evidence="1">
    <location>
        <begin position="345"/>
        <end position="387"/>
    </location>
</feature>
<feature type="domain" description="Egal-1 winged helix" evidence="2">
    <location>
        <begin position="196"/>
        <end position="258"/>
    </location>
</feature>
<dbReference type="PANTHER" id="PTHR46814:SF1">
    <property type="entry name" value="EGALITARIAN, ISOFORM B"/>
    <property type="match status" value="1"/>
</dbReference>
<feature type="region of interest" description="Disordered" evidence="1">
    <location>
        <begin position="269"/>
        <end position="330"/>
    </location>
</feature>
<gene>
    <name evidence="3" type="ORF">HAZT_HAZT005665</name>
</gene>
<name>A0A6A0H809_HYAAZ</name>
<organism evidence="3">
    <name type="scientific">Hyalella azteca</name>
    <name type="common">Amphipod</name>
    <dbReference type="NCBI Taxonomy" id="294128"/>
    <lineage>
        <taxon>Eukaryota</taxon>
        <taxon>Metazoa</taxon>
        <taxon>Ecdysozoa</taxon>
        <taxon>Arthropoda</taxon>
        <taxon>Crustacea</taxon>
        <taxon>Multicrustacea</taxon>
        <taxon>Malacostraca</taxon>
        <taxon>Eumalacostraca</taxon>
        <taxon>Peracarida</taxon>
        <taxon>Amphipoda</taxon>
        <taxon>Senticaudata</taxon>
        <taxon>Talitrida</taxon>
        <taxon>Talitroidea</taxon>
        <taxon>Hyalellidae</taxon>
        <taxon>Hyalella</taxon>
    </lineage>
</organism>
<feature type="domain" description="Egal-1 winged helix" evidence="2">
    <location>
        <begin position="103"/>
        <end position="171"/>
    </location>
</feature>
<dbReference type="EMBL" id="JQDR03005945">
    <property type="protein sequence ID" value="KAA0200961.1"/>
    <property type="molecule type" value="Genomic_DNA"/>
</dbReference>
<accession>A0A6A0H809</accession>
<reference evidence="3" key="2">
    <citation type="journal article" date="2018" name="Environ. Sci. Technol.">
        <title>The Toxicogenome of Hyalella azteca: A Model for Sediment Ecotoxicology and Evolutionary Toxicology.</title>
        <authorList>
            <person name="Poynton H.C."/>
            <person name="Hasenbein S."/>
            <person name="Benoit J.B."/>
            <person name="Sepulveda M.S."/>
            <person name="Poelchau M.F."/>
            <person name="Hughes D.S.T."/>
            <person name="Murali S.C."/>
            <person name="Chen S."/>
            <person name="Glastad K.M."/>
            <person name="Goodisman M.A.D."/>
            <person name="Werren J.H."/>
            <person name="Vineis J.H."/>
            <person name="Bowen J.L."/>
            <person name="Friedrich M."/>
            <person name="Jones J."/>
            <person name="Robertson H.M."/>
            <person name="Feyereisen R."/>
            <person name="Mechler-Hickson A."/>
            <person name="Mathers N."/>
            <person name="Lee C.E."/>
            <person name="Colbourne J.K."/>
            <person name="Biales A."/>
            <person name="Johnston J.S."/>
            <person name="Wellborn G.A."/>
            <person name="Rosendale A.J."/>
            <person name="Cridge A.G."/>
            <person name="Munoz-Torres M.C."/>
            <person name="Bain P.A."/>
            <person name="Manny A.R."/>
            <person name="Major K.M."/>
            <person name="Lambert F.N."/>
            <person name="Vulpe C.D."/>
            <person name="Tuck P."/>
            <person name="Blalock B.J."/>
            <person name="Lin Y.Y."/>
            <person name="Smith M.E."/>
            <person name="Ochoa-Acuna H."/>
            <person name="Chen M.M."/>
            <person name="Childers C.P."/>
            <person name="Qu J."/>
            <person name="Dugan S."/>
            <person name="Lee S.L."/>
            <person name="Chao H."/>
            <person name="Dinh H."/>
            <person name="Han Y."/>
            <person name="Doddapaneni H."/>
            <person name="Worley K.C."/>
            <person name="Muzny D.M."/>
            <person name="Gibbs R.A."/>
            <person name="Richards S."/>
        </authorList>
    </citation>
    <scope>NUCLEOTIDE SEQUENCE</scope>
    <source>
        <strain evidence="3">HAZT.00-mixed</strain>
        <tissue evidence="3">Whole organism</tissue>
    </source>
</reference>
<dbReference type="Pfam" id="PF23713">
    <property type="entry name" value="WHD_Egal"/>
    <property type="match status" value="3"/>
</dbReference>
<protein>
    <recommendedName>
        <fullName evidence="2">Egal-1 winged helix domain-containing protein</fullName>
    </recommendedName>
</protein>
<feature type="compositionally biased region" description="Polar residues" evidence="1">
    <location>
        <begin position="293"/>
        <end position="308"/>
    </location>
</feature>
<evidence type="ECO:0000256" key="1">
    <source>
        <dbReference type="SAM" id="MobiDB-lite"/>
    </source>
</evidence>
<proteinExistence type="predicted"/>
<dbReference type="PANTHER" id="PTHR46814">
    <property type="entry name" value="EGALITARIAN, ISOFORM B"/>
    <property type="match status" value="1"/>
</dbReference>
<comment type="caution">
    <text evidence="3">The sequence shown here is derived from an EMBL/GenBank/DDBJ whole genome shotgun (WGS) entry which is preliminary data.</text>
</comment>
<dbReference type="GO" id="GO:0003676">
    <property type="term" value="F:nucleic acid binding"/>
    <property type="evidence" value="ECO:0007669"/>
    <property type="project" value="InterPro"/>
</dbReference>
<sequence>MNLDSKDYDHVKNLTLLFFLDRLMDKGEPRTLHDLSCQFGTRGFTKEMRQIAGGSQSGLRKFMEQYPSLFTIDGDYVTVTNYSNGVHNPSDPVARLAGRDYAQEAVDYFIGKLRQYGPGTEVPIKSLLGHRSQASPEVRHVSGQHSKEFKEFLMKYPDVFVIREENIILKEYEGATPQPFKELEQPQVDPRLMQQVMQYCAAALLQGPLYVEALFDGLASACPSNVWPKICRTPSDLCTFLKMHGNTFSVQSNCVHLLQPPKSLFDAMEPFTDPTLSSPSPTSLPSVTCSPRIMSSNEASSPPVSNNLPPAMSESLPPSVNGNFGPPSLQRQKSSLTLKETLNAVNKGKDNSKNNNDCTSPSPPPGNDEDATYTNGGLKSKQKSHTLKARLGTILRKTIADNERERSGNANALLPTPSLIDPANMTEEQCSQRLLQNTEVVVSVRRCRQITNWILATRKPVALDGEGVNLGPSGPMTLLQLGVYTGQIYIFDLQVESQLMSQGGLKQVLESSEVIKVNLAN</sequence>
<dbReference type="Gene3D" id="3.30.420.10">
    <property type="entry name" value="Ribonuclease H-like superfamily/Ribonuclease H"/>
    <property type="match status" value="1"/>
</dbReference>
<feature type="domain" description="Egal-1 winged helix" evidence="2">
    <location>
        <begin position="15"/>
        <end position="82"/>
    </location>
</feature>
<reference evidence="3" key="3">
    <citation type="submission" date="2019-06" db="EMBL/GenBank/DDBJ databases">
        <authorList>
            <person name="Poynton C."/>
            <person name="Hasenbein S."/>
            <person name="Benoit J.B."/>
            <person name="Sepulveda M.S."/>
            <person name="Poelchau M.F."/>
            <person name="Murali S.C."/>
            <person name="Chen S."/>
            <person name="Glastad K.M."/>
            <person name="Werren J.H."/>
            <person name="Vineis J.H."/>
            <person name="Bowen J.L."/>
            <person name="Friedrich M."/>
            <person name="Jones J."/>
            <person name="Robertson H.M."/>
            <person name="Feyereisen R."/>
            <person name="Mechler-Hickson A."/>
            <person name="Mathers N."/>
            <person name="Lee C.E."/>
            <person name="Colbourne J.K."/>
            <person name="Biales A."/>
            <person name="Johnston J.S."/>
            <person name="Wellborn G.A."/>
            <person name="Rosendale A.J."/>
            <person name="Cridge A.G."/>
            <person name="Munoz-Torres M.C."/>
            <person name="Bain P.A."/>
            <person name="Manny A.R."/>
            <person name="Major K.M."/>
            <person name="Lambert F.N."/>
            <person name="Vulpe C.D."/>
            <person name="Tuck P."/>
            <person name="Blalock B.J."/>
            <person name="Lin Y.-Y."/>
            <person name="Smith M.E."/>
            <person name="Ochoa-Acuna H."/>
            <person name="Chen M.-J.M."/>
            <person name="Childers C.P."/>
            <person name="Qu J."/>
            <person name="Dugan S."/>
            <person name="Lee S.L."/>
            <person name="Chao H."/>
            <person name="Dinh H."/>
            <person name="Han Y."/>
            <person name="Doddapaneni H."/>
            <person name="Worley K.C."/>
            <person name="Muzny D.M."/>
            <person name="Gibbs R.A."/>
            <person name="Richards S."/>
        </authorList>
    </citation>
    <scope>NUCLEOTIDE SEQUENCE</scope>
    <source>
        <strain evidence="3">HAZT.00-mixed</strain>
        <tissue evidence="3">Whole organism</tissue>
    </source>
</reference>
<feature type="compositionally biased region" description="Low complexity" evidence="1">
    <location>
        <begin position="270"/>
        <end position="291"/>
    </location>
</feature>
<dbReference type="AlphaFoldDB" id="A0A6A0H809"/>
<dbReference type="InterPro" id="IPR036397">
    <property type="entry name" value="RNaseH_sf"/>
</dbReference>
<evidence type="ECO:0000313" key="3">
    <source>
        <dbReference type="EMBL" id="KAA0200961.1"/>
    </source>
</evidence>
<reference evidence="3" key="1">
    <citation type="submission" date="2014-08" db="EMBL/GenBank/DDBJ databases">
        <authorList>
            <person name="Murali S."/>
            <person name="Richards S."/>
            <person name="Bandaranaike D."/>
            <person name="Bellair M."/>
            <person name="Blankenburg K."/>
            <person name="Chao H."/>
            <person name="Dinh H."/>
            <person name="Doddapaneni H."/>
            <person name="Dugan-Rocha S."/>
            <person name="Elkadiri S."/>
            <person name="Gnanaolivu R."/>
            <person name="Hughes D."/>
            <person name="Lee S."/>
            <person name="Li M."/>
            <person name="Ming W."/>
            <person name="Munidasa M."/>
            <person name="Muniz J."/>
            <person name="Nguyen L."/>
            <person name="Osuji N."/>
            <person name="Pu L.-L."/>
            <person name="Puazo M."/>
            <person name="Skinner E."/>
            <person name="Qu C."/>
            <person name="Quiroz J."/>
            <person name="Raj R."/>
            <person name="Weissenberger G."/>
            <person name="Xin Y."/>
            <person name="Zou X."/>
            <person name="Han Y."/>
            <person name="Worley K."/>
            <person name="Muzny D."/>
            <person name="Gibbs R."/>
        </authorList>
    </citation>
    <scope>NUCLEOTIDE SEQUENCE</scope>
    <source>
        <strain evidence="3">HAZT.00-mixed</strain>
        <tissue evidence="3">Whole organism</tissue>
    </source>
</reference>
<dbReference type="InterPro" id="IPR056589">
    <property type="entry name" value="WH_Egal-1"/>
</dbReference>
<evidence type="ECO:0000259" key="2">
    <source>
        <dbReference type="Pfam" id="PF23713"/>
    </source>
</evidence>
<dbReference type="Proteomes" id="UP000711488">
    <property type="component" value="Unassembled WGS sequence"/>
</dbReference>